<evidence type="ECO:0000256" key="8">
    <source>
        <dbReference type="PIRSR" id="PIRSR602401-1"/>
    </source>
</evidence>
<dbReference type="GO" id="GO:0005506">
    <property type="term" value="F:iron ion binding"/>
    <property type="evidence" value="ECO:0007669"/>
    <property type="project" value="InterPro"/>
</dbReference>
<evidence type="ECO:0000256" key="1">
    <source>
        <dbReference type="ARBA" id="ARBA00001971"/>
    </source>
</evidence>
<comment type="similarity">
    <text evidence="2 9">Belongs to the cytochrome P450 family.</text>
</comment>
<keyword evidence="3 8" id="KW-0349">Heme</keyword>
<dbReference type="PaxDb" id="3880-AES98821"/>
<keyword evidence="5 9" id="KW-0560">Oxidoreductase</keyword>
<reference evidence="10 12" key="2">
    <citation type="journal article" date="2014" name="BMC Genomics">
        <title>An improved genome release (version Mt4.0) for the model legume Medicago truncatula.</title>
        <authorList>
            <person name="Tang H."/>
            <person name="Krishnakumar V."/>
            <person name="Bidwell S."/>
            <person name="Rosen B."/>
            <person name="Chan A."/>
            <person name="Zhou S."/>
            <person name="Gentzbittel L."/>
            <person name="Childs K.L."/>
            <person name="Yandell M."/>
            <person name="Gundlach H."/>
            <person name="Mayer K.F."/>
            <person name="Schwartz D.C."/>
            <person name="Town C.D."/>
        </authorList>
    </citation>
    <scope>GENOME REANNOTATION</scope>
    <source>
        <strain evidence="11 12">cv. Jemalong A17</strain>
    </source>
</reference>
<reference evidence="10 12" key="1">
    <citation type="journal article" date="2011" name="Nature">
        <title>The Medicago genome provides insight into the evolution of rhizobial symbioses.</title>
        <authorList>
            <person name="Young N.D."/>
            <person name="Debelle F."/>
            <person name="Oldroyd G.E."/>
            <person name="Geurts R."/>
            <person name="Cannon S.B."/>
            <person name="Udvardi M.K."/>
            <person name="Benedito V.A."/>
            <person name="Mayer K.F."/>
            <person name="Gouzy J."/>
            <person name="Schoof H."/>
            <person name="Van de Peer Y."/>
            <person name="Proost S."/>
            <person name="Cook D.R."/>
            <person name="Meyers B.C."/>
            <person name="Spannagl M."/>
            <person name="Cheung F."/>
            <person name="De Mita S."/>
            <person name="Krishnakumar V."/>
            <person name="Gundlach H."/>
            <person name="Zhou S."/>
            <person name="Mudge J."/>
            <person name="Bharti A.K."/>
            <person name="Murray J.D."/>
            <person name="Naoumkina M.A."/>
            <person name="Rosen B."/>
            <person name="Silverstein K.A."/>
            <person name="Tang H."/>
            <person name="Rombauts S."/>
            <person name="Zhao P.X."/>
            <person name="Zhou P."/>
            <person name="Barbe V."/>
            <person name="Bardou P."/>
            <person name="Bechner M."/>
            <person name="Bellec A."/>
            <person name="Berger A."/>
            <person name="Berges H."/>
            <person name="Bidwell S."/>
            <person name="Bisseling T."/>
            <person name="Choisne N."/>
            <person name="Couloux A."/>
            <person name="Denny R."/>
            <person name="Deshpande S."/>
            <person name="Dai X."/>
            <person name="Doyle J.J."/>
            <person name="Dudez A.M."/>
            <person name="Farmer A.D."/>
            <person name="Fouteau S."/>
            <person name="Franken C."/>
            <person name="Gibelin C."/>
            <person name="Gish J."/>
            <person name="Goldstein S."/>
            <person name="Gonzalez A.J."/>
            <person name="Green P.J."/>
            <person name="Hallab A."/>
            <person name="Hartog M."/>
            <person name="Hua A."/>
            <person name="Humphray S.J."/>
            <person name="Jeong D.H."/>
            <person name="Jing Y."/>
            <person name="Jocker A."/>
            <person name="Kenton S.M."/>
            <person name="Kim D.J."/>
            <person name="Klee K."/>
            <person name="Lai H."/>
            <person name="Lang C."/>
            <person name="Lin S."/>
            <person name="Macmil S.L."/>
            <person name="Magdelenat G."/>
            <person name="Matthews L."/>
            <person name="McCorrison J."/>
            <person name="Monaghan E.L."/>
            <person name="Mun J.H."/>
            <person name="Najar F.Z."/>
            <person name="Nicholson C."/>
            <person name="Noirot C."/>
            <person name="O'Bleness M."/>
            <person name="Paule C.R."/>
            <person name="Poulain J."/>
            <person name="Prion F."/>
            <person name="Qin B."/>
            <person name="Qu C."/>
            <person name="Retzel E.F."/>
            <person name="Riddle C."/>
            <person name="Sallet E."/>
            <person name="Samain S."/>
            <person name="Samson N."/>
            <person name="Sanders I."/>
            <person name="Saurat O."/>
            <person name="Scarpelli C."/>
            <person name="Schiex T."/>
            <person name="Segurens B."/>
            <person name="Severin A.J."/>
            <person name="Sherrier D.J."/>
            <person name="Shi R."/>
            <person name="Sims S."/>
            <person name="Singer S.R."/>
            <person name="Sinharoy S."/>
            <person name="Sterck L."/>
            <person name="Viollet A."/>
            <person name="Wang B.B."/>
            <person name="Wang K."/>
            <person name="Wang M."/>
            <person name="Wang X."/>
            <person name="Warfsmann J."/>
            <person name="Weissenbach J."/>
            <person name="White D.D."/>
            <person name="White J.D."/>
            <person name="Wiley G.B."/>
            <person name="Wincker P."/>
            <person name="Xing Y."/>
            <person name="Yang L."/>
            <person name="Yao Z."/>
            <person name="Ying F."/>
            <person name="Zhai J."/>
            <person name="Zhou L."/>
            <person name="Zuber A."/>
            <person name="Denarie J."/>
            <person name="Dixon R.A."/>
            <person name="May G.D."/>
            <person name="Schwartz D.C."/>
            <person name="Rogers J."/>
            <person name="Quetier F."/>
            <person name="Town C.D."/>
            <person name="Roe B.A."/>
        </authorList>
    </citation>
    <scope>NUCLEOTIDE SEQUENCE [LARGE SCALE GENOMIC DNA]</scope>
    <source>
        <strain evidence="10">A17</strain>
        <strain evidence="11 12">cv. Jemalong A17</strain>
    </source>
</reference>
<dbReference type="GO" id="GO:0016705">
    <property type="term" value="F:oxidoreductase activity, acting on paired donors, with incorporation or reduction of molecular oxygen"/>
    <property type="evidence" value="ECO:0007669"/>
    <property type="project" value="InterPro"/>
</dbReference>
<accession>G7JZP5</accession>
<evidence type="ECO:0000313" key="10">
    <source>
        <dbReference type="EMBL" id="AES98821.1"/>
    </source>
</evidence>
<evidence type="ECO:0000256" key="5">
    <source>
        <dbReference type="ARBA" id="ARBA00023002"/>
    </source>
</evidence>
<protein>
    <submittedName>
        <fullName evidence="10">Cytochrome P450 family 71 protein</fullName>
    </submittedName>
</protein>
<comment type="cofactor">
    <cofactor evidence="1 8">
        <name>heme</name>
        <dbReference type="ChEBI" id="CHEBI:30413"/>
    </cofactor>
</comment>
<proteinExistence type="inferred from homology"/>
<dbReference type="PANTHER" id="PTHR47955:SF8">
    <property type="entry name" value="CYTOCHROME P450 71D11-LIKE"/>
    <property type="match status" value="1"/>
</dbReference>
<dbReference type="OMA" id="HKTTEDT"/>
<dbReference type="InterPro" id="IPR001128">
    <property type="entry name" value="Cyt_P450"/>
</dbReference>
<dbReference type="Proteomes" id="UP000002051">
    <property type="component" value="Chromosome 5"/>
</dbReference>
<evidence type="ECO:0000256" key="6">
    <source>
        <dbReference type="ARBA" id="ARBA00023004"/>
    </source>
</evidence>
<evidence type="ECO:0000313" key="11">
    <source>
        <dbReference type="EnsemblPlants" id="AES98821"/>
    </source>
</evidence>
<keyword evidence="4 8" id="KW-0479">Metal-binding</keyword>
<keyword evidence="12" id="KW-1185">Reference proteome</keyword>
<name>G7JZP5_MEDTR</name>
<evidence type="ECO:0000256" key="2">
    <source>
        <dbReference type="ARBA" id="ARBA00010617"/>
    </source>
</evidence>
<gene>
    <name evidence="10" type="ordered locus">MTR_5g073230</name>
</gene>
<dbReference type="PRINTS" id="PR00385">
    <property type="entry name" value="P450"/>
</dbReference>
<dbReference type="PRINTS" id="PR00463">
    <property type="entry name" value="EP450I"/>
</dbReference>
<dbReference type="AlphaFoldDB" id="G7JZP5"/>
<dbReference type="Gene3D" id="1.10.630.10">
    <property type="entry name" value="Cytochrome P450"/>
    <property type="match status" value="1"/>
</dbReference>
<evidence type="ECO:0000256" key="3">
    <source>
        <dbReference type="ARBA" id="ARBA00022617"/>
    </source>
</evidence>
<evidence type="ECO:0000256" key="9">
    <source>
        <dbReference type="RuleBase" id="RU000461"/>
    </source>
</evidence>
<dbReference type="PROSITE" id="PS00086">
    <property type="entry name" value="CYTOCHROME_P450"/>
    <property type="match status" value="1"/>
</dbReference>
<dbReference type="InterPro" id="IPR036396">
    <property type="entry name" value="Cyt_P450_sf"/>
</dbReference>
<dbReference type="SUPFAM" id="SSF48264">
    <property type="entry name" value="Cytochrome P450"/>
    <property type="match status" value="1"/>
</dbReference>
<dbReference type="GO" id="GO:0020037">
    <property type="term" value="F:heme binding"/>
    <property type="evidence" value="ECO:0007669"/>
    <property type="project" value="InterPro"/>
</dbReference>
<dbReference type="EMBL" id="CM001221">
    <property type="protein sequence ID" value="AES98821.1"/>
    <property type="molecule type" value="Genomic_DNA"/>
</dbReference>
<organism evidence="10 12">
    <name type="scientific">Medicago truncatula</name>
    <name type="common">Barrel medic</name>
    <name type="synonym">Medicago tribuloides</name>
    <dbReference type="NCBI Taxonomy" id="3880"/>
    <lineage>
        <taxon>Eukaryota</taxon>
        <taxon>Viridiplantae</taxon>
        <taxon>Streptophyta</taxon>
        <taxon>Embryophyta</taxon>
        <taxon>Tracheophyta</taxon>
        <taxon>Spermatophyta</taxon>
        <taxon>Magnoliopsida</taxon>
        <taxon>eudicotyledons</taxon>
        <taxon>Gunneridae</taxon>
        <taxon>Pentapetalae</taxon>
        <taxon>rosids</taxon>
        <taxon>fabids</taxon>
        <taxon>Fabales</taxon>
        <taxon>Fabaceae</taxon>
        <taxon>Papilionoideae</taxon>
        <taxon>50 kb inversion clade</taxon>
        <taxon>NPAAA clade</taxon>
        <taxon>Hologalegina</taxon>
        <taxon>IRL clade</taxon>
        <taxon>Trifolieae</taxon>
        <taxon>Medicago</taxon>
    </lineage>
</organism>
<dbReference type="STRING" id="3880.G7JZP5"/>
<dbReference type="InterPro" id="IPR017972">
    <property type="entry name" value="Cyt_P450_CS"/>
</dbReference>
<keyword evidence="6 8" id="KW-0408">Iron</keyword>
<dbReference type="FunFam" id="1.10.630.10:FF:000043">
    <property type="entry name" value="Cytochrome P450 99A2"/>
    <property type="match status" value="1"/>
</dbReference>
<reference evidence="11" key="3">
    <citation type="submission" date="2015-04" db="UniProtKB">
        <authorList>
            <consortium name="EnsemblPlants"/>
        </authorList>
    </citation>
    <scope>IDENTIFICATION</scope>
    <source>
        <strain evidence="11">cv. Jemalong A17</strain>
    </source>
</reference>
<dbReference type="EnsemblPlants" id="AES98821">
    <property type="protein sequence ID" value="AES98821"/>
    <property type="gene ID" value="MTR_5g073230"/>
</dbReference>
<dbReference type="HOGENOM" id="CLU_001570_4_1_1"/>
<evidence type="ECO:0000313" key="12">
    <source>
        <dbReference type="Proteomes" id="UP000002051"/>
    </source>
</evidence>
<sequence>MEVLVFWARHWKNRGTMGSHRGTMVRWRLKKWSCNNSSINLPPGPWTLPVIGNIHQVISNSLLHQCFRNLAEKYGPLMYLKLGEVSYIIVSSPSMAKEIMKTHDLNFCDRPNLLLSSFGYNATDIAFSPYGEHWRQLRKICTLQLLSVSNLIKSISTSKGSVVNLSHKIFAMTSAITTRAAFGKRNKHQQVFQSAIKEIASLMGGFCIADVYPSIKMLQRVSGVKTKFEKFHKEIDMILQDIVDDHKNIHKEESKDEDLVDALIKIQQENDLSHDHTLTDDSMKSIILDMFVGGTETSSGVVLWGISEMIKNPKIMKEAQAEVRKVFDKKGHVDETELHHLIYLKSIIKETLRLHPSLPLLIPRESRERCQINGYEIPAKTRVAINVWAIGRDERYWAEAESFKPERFVNSTIDFKGTNFEYIPFGAGRRMCPGMAFGLSNIELPLAQLLYHFDWKLPNGMKNEELDMTESFGLAVVRKHDLCLIPITRRL</sequence>
<dbReference type="Pfam" id="PF00067">
    <property type="entry name" value="p450"/>
    <property type="match status" value="1"/>
</dbReference>
<feature type="binding site" description="axial binding residue" evidence="8">
    <location>
        <position position="432"/>
    </location>
    <ligand>
        <name>heme</name>
        <dbReference type="ChEBI" id="CHEBI:30413"/>
    </ligand>
    <ligandPart>
        <name>Fe</name>
        <dbReference type="ChEBI" id="CHEBI:18248"/>
    </ligandPart>
</feature>
<dbReference type="GO" id="GO:0016491">
    <property type="term" value="F:oxidoreductase activity"/>
    <property type="evidence" value="ECO:0000318"/>
    <property type="project" value="GO_Central"/>
</dbReference>
<dbReference type="GO" id="GO:0004497">
    <property type="term" value="F:monooxygenase activity"/>
    <property type="evidence" value="ECO:0007669"/>
    <property type="project" value="UniProtKB-KW"/>
</dbReference>
<dbReference type="InterPro" id="IPR002401">
    <property type="entry name" value="Cyt_P450_E_grp-I"/>
</dbReference>
<evidence type="ECO:0000256" key="4">
    <source>
        <dbReference type="ARBA" id="ARBA00022723"/>
    </source>
</evidence>
<dbReference type="eggNOG" id="KOG0156">
    <property type="taxonomic scope" value="Eukaryota"/>
</dbReference>
<keyword evidence="7 9" id="KW-0503">Monooxygenase</keyword>
<evidence type="ECO:0000256" key="7">
    <source>
        <dbReference type="ARBA" id="ARBA00023033"/>
    </source>
</evidence>
<dbReference type="PANTHER" id="PTHR47955">
    <property type="entry name" value="CYTOCHROME P450 FAMILY 71 PROTEIN"/>
    <property type="match status" value="1"/>
</dbReference>
<dbReference type="CDD" id="cd11072">
    <property type="entry name" value="CYP71-like"/>
    <property type="match status" value="1"/>
</dbReference>